<evidence type="ECO:0000256" key="2">
    <source>
        <dbReference type="ARBA" id="ARBA00009450"/>
    </source>
</evidence>
<feature type="domain" description="Soluble ligand binding" evidence="18">
    <location>
        <begin position="227"/>
        <end position="276"/>
    </location>
</feature>
<evidence type="ECO:0000256" key="3">
    <source>
        <dbReference type="ARBA" id="ARBA00022448"/>
    </source>
</evidence>
<evidence type="ECO:0000256" key="9">
    <source>
        <dbReference type="ARBA" id="ARBA00023065"/>
    </source>
</evidence>
<evidence type="ECO:0000256" key="4">
    <source>
        <dbReference type="ARBA" id="ARBA00022452"/>
    </source>
</evidence>
<dbReference type="Pfam" id="PF22461">
    <property type="entry name" value="SLBB_2"/>
    <property type="match status" value="1"/>
</dbReference>
<keyword evidence="11" id="KW-0472">Membrane</keyword>
<dbReference type="RefSeq" id="WP_193781265.1">
    <property type="nucleotide sequence ID" value="NZ_JADDOJ010000060.1"/>
</dbReference>
<feature type="domain" description="Polysaccharide export protein N-terminal" evidence="17">
    <location>
        <begin position="60"/>
        <end position="134"/>
    </location>
</feature>
<dbReference type="Pfam" id="PF10531">
    <property type="entry name" value="SLBB"/>
    <property type="match status" value="1"/>
</dbReference>
<evidence type="ECO:0000256" key="15">
    <source>
        <dbReference type="SAM" id="MobiDB-lite"/>
    </source>
</evidence>
<evidence type="ECO:0000256" key="16">
    <source>
        <dbReference type="SAM" id="SignalP"/>
    </source>
</evidence>
<evidence type="ECO:0000256" key="14">
    <source>
        <dbReference type="ARBA" id="ARBA00023288"/>
    </source>
</evidence>
<evidence type="ECO:0000256" key="7">
    <source>
        <dbReference type="ARBA" id="ARBA00022729"/>
    </source>
</evidence>
<keyword evidence="6" id="KW-0812">Transmembrane</keyword>
<keyword evidence="10" id="KW-0626">Porin</keyword>
<dbReference type="InterPro" id="IPR049712">
    <property type="entry name" value="Poly_export"/>
</dbReference>
<comment type="caution">
    <text evidence="20">The sequence shown here is derived from an EMBL/GenBank/DDBJ whole genome shotgun (WGS) entry which is preliminary data.</text>
</comment>
<name>A0ABR9SH66_9BURK</name>
<keyword evidence="5" id="KW-0762">Sugar transport</keyword>
<dbReference type="Gene3D" id="3.30.1950.10">
    <property type="entry name" value="wza like domain"/>
    <property type="match status" value="1"/>
</dbReference>
<protein>
    <submittedName>
        <fullName evidence="20">Polysaccharide export protein EpsE</fullName>
    </submittedName>
</protein>
<dbReference type="InterPro" id="IPR017478">
    <property type="entry name" value="Polysacc_export_EpsE"/>
</dbReference>
<evidence type="ECO:0000256" key="6">
    <source>
        <dbReference type="ARBA" id="ARBA00022692"/>
    </source>
</evidence>
<evidence type="ECO:0000256" key="1">
    <source>
        <dbReference type="ARBA" id="ARBA00004571"/>
    </source>
</evidence>
<dbReference type="EMBL" id="JADDOJ010000060">
    <property type="protein sequence ID" value="MBE7941701.1"/>
    <property type="molecule type" value="Genomic_DNA"/>
</dbReference>
<reference evidence="20 21" key="1">
    <citation type="submission" date="2020-10" db="EMBL/GenBank/DDBJ databases">
        <title>Draft genome of Ramlibacter aquaticus LMG 30558.</title>
        <authorList>
            <person name="Props R."/>
        </authorList>
    </citation>
    <scope>NUCLEOTIDE SEQUENCE [LARGE SCALE GENOMIC DNA]</scope>
    <source>
        <strain evidence="20 21">LMG 30558</strain>
    </source>
</reference>
<accession>A0ABR9SH66</accession>
<keyword evidence="8" id="KW-0625">Polysaccharide transport</keyword>
<comment type="similarity">
    <text evidence="2">Belongs to the BexD/CtrA/VexA family.</text>
</comment>
<feature type="domain" description="SLBB" evidence="19">
    <location>
        <begin position="141"/>
        <end position="221"/>
    </location>
</feature>
<proteinExistence type="inferred from homology"/>
<dbReference type="InterPro" id="IPR054765">
    <property type="entry name" value="SLBB_dom"/>
</dbReference>
<keyword evidence="12" id="KW-0564">Palmitate</keyword>
<dbReference type="InterPro" id="IPR003715">
    <property type="entry name" value="Poly_export_N"/>
</dbReference>
<keyword evidence="13" id="KW-0998">Cell outer membrane</keyword>
<feature type="region of interest" description="Disordered" evidence="15">
    <location>
        <begin position="255"/>
        <end position="288"/>
    </location>
</feature>
<evidence type="ECO:0000256" key="10">
    <source>
        <dbReference type="ARBA" id="ARBA00023114"/>
    </source>
</evidence>
<keyword evidence="7 16" id="KW-0732">Signal</keyword>
<dbReference type="PANTHER" id="PTHR33619">
    <property type="entry name" value="POLYSACCHARIDE EXPORT PROTEIN GFCE-RELATED"/>
    <property type="match status" value="1"/>
</dbReference>
<evidence type="ECO:0000256" key="5">
    <source>
        <dbReference type="ARBA" id="ARBA00022597"/>
    </source>
</evidence>
<evidence type="ECO:0000256" key="12">
    <source>
        <dbReference type="ARBA" id="ARBA00023139"/>
    </source>
</evidence>
<comment type="subcellular location">
    <subcellularLocation>
        <location evidence="1">Cell outer membrane</location>
        <topology evidence="1">Multi-pass membrane protein</topology>
    </subcellularLocation>
</comment>
<dbReference type="PANTHER" id="PTHR33619:SF3">
    <property type="entry name" value="POLYSACCHARIDE EXPORT PROTEIN GFCE-RELATED"/>
    <property type="match status" value="1"/>
</dbReference>
<dbReference type="Proteomes" id="UP000715965">
    <property type="component" value="Unassembled WGS sequence"/>
</dbReference>
<keyword evidence="9" id="KW-0406">Ion transport</keyword>
<dbReference type="Pfam" id="PF02563">
    <property type="entry name" value="Poly_export"/>
    <property type="match status" value="1"/>
</dbReference>
<feature type="chain" id="PRO_5045401022" evidence="16">
    <location>
        <begin position="24"/>
        <end position="301"/>
    </location>
</feature>
<evidence type="ECO:0000313" key="21">
    <source>
        <dbReference type="Proteomes" id="UP000715965"/>
    </source>
</evidence>
<dbReference type="InterPro" id="IPR019554">
    <property type="entry name" value="Soluble_ligand-bd"/>
</dbReference>
<keyword evidence="4" id="KW-1134">Transmembrane beta strand</keyword>
<keyword evidence="21" id="KW-1185">Reference proteome</keyword>
<feature type="compositionally biased region" description="Basic and acidic residues" evidence="15">
    <location>
        <begin position="262"/>
        <end position="277"/>
    </location>
</feature>
<evidence type="ECO:0000259" key="19">
    <source>
        <dbReference type="Pfam" id="PF22461"/>
    </source>
</evidence>
<feature type="signal peptide" evidence="16">
    <location>
        <begin position="1"/>
        <end position="23"/>
    </location>
</feature>
<evidence type="ECO:0000313" key="20">
    <source>
        <dbReference type="EMBL" id="MBE7941701.1"/>
    </source>
</evidence>
<keyword evidence="3" id="KW-0813">Transport</keyword>
<keyword evidence="14" id="KW-0449">Lipoprotein</keyword>
<dbReference type="Gene3D" id="3.10.560.10">
    <property type="entry name" value="Outer membrane lipoprotein wza domain like"/>
    <property type="match status" value="2"/>
</dbReference>
<evidence type="ECO:0000256" key="13">
    <source>
        <dbReference type="ARBA" id="ARBA00023237"/>
    </source>
</evidence>
<evidence type="ECO:0000256" key="11">
    <source>
        <dbReference type="ARBA" id="ARBA00023136"/>
    </source>
</evidence>
<gene>
    <name evidence="20" type="primary">epsE</name>
    <name evidence="20" type="ORF">IM725_14060</name>
</gene>
<evidence type="ECO:0000259" key="17">
    <source>
        <dbReference type="Pfam" id="PF02563"/>
    </source>
</evidence>
<evidence type="ECO:0000256" key="8">
    <source>
        <dbReference type="ARBA" id="ARBA00023047"/>
    </source>
</evidence>
<organism evidence="20 21">
    <name type="scientific">Ramlibacter aquaticus</name>
    <dbReference type="NCBI Taxonomy" id="2780094"/>
    <lineage>
        <taxon>Bacteria</taxon>
        <taxon>Pseudomonadati</taxon>
        <taxon>Pseudomonadota</taxon>
        <taxon>Betaproteobacteria</taxon>
        <taxon>Burkholderiales</taxon>
        <taxon>Comamonadaceae</taxon>
        <taxon>Ramlibacter</taxon>
    </lineage>
</organism>
<evidence type="ECO:0000259" key="18">
    <source>
        <dbReference type="Pfam" id="PF10531"/>
    </source>
</evidence>
<dbReference type="NCBIfam" id="TIGR03028">
    <property type="entry name" value="EpsE"/>
    <property type="match status" value="1"/>
</dbReference>
<sequence length="301" mass="31081">MRTPLLRLNVLLAAALAAASVAAQDAQPAVVAPRGAAPGMAAPAQAARPEAPTQPGTVAGADYRLSPGDSIKVQVYQNPELGLETRVSDSGVVNYPLVGAVQLGGLTVTEAETRIATALKQGGILKAPQVNINVLQVRGSQVAVLGEVQKPGRVPLETTGMRASEVLAAAGGITPSGGDVLTVTGRRGGQPFRKNIDIPALLSGSAGSEDVVIQPGDSLYVAKAPTYYIYGEAQKPGHYRVEPGMTVMQAIAAGGGVTPRGSESRVRLTRKSPDGRTQELSPRLTDPVQPGDVLFVRESLF</sequence>